<dbReference type="SUPFAM" id="SSF55797">
    <property type="entry name" value="PR-1-like"/>
    <property type="match status" value="2"/>
</dbReference>
<feature type="compositionally biased region" description="Polar residues" evidence="10">
    <location>
        <begin position="527"/>
        <end position="537"/>
    </location>
</feature>
<keyword evidence="2" id="KW-0964">Secreted</keyword>
<dbReference type="GO" id="GO:0004252">
    <property type="term" value="F:serine-type endopeptidase activity"/>
    <property type="evidence" value="ECO:0007669"/>
    <property type="project" value="InterPro"/>
</dbReference>
<evidence type="ECO:0000256" key="8">
    <source>
        <dbReference type="ARBA" id="ARBA00023180"/>
    </source>
</evidence>
<protein>
    <submittedName>
        <fullName evidence="12">Trypsin I-P1</fullName>
    </submittedName>
</protein>
<dbReference type="InterPro" id="IPR014044">
    <property type="entry name" value="CAP_dom"/>
</dbReference>
<dbReference type="CDD" id="cd00190">
    <property type="entry name" value="Tryp_SPc"/>
    <property type="match status" value="2"/>
</dbReference>
<dbReference type="STRING" id="50429.A0A2B4STU7"/>
<dbReference type="SUPFAM" id="SSF50494">
    <property type="entry name" value="Trypsin-like serine proteases"/>
    <property type="match status" value="2"/>
</dbReference>
<comment type="caution">
    <text evidence="12">The sequence shown here is derived from an EMBL/GenBank/DDBJ whole genome shotgun (WGS) entry which is preliminary data.</text>
</comment>
<keyword evidence="6 9" id="KW-0720">Serine protease</keyword>
<sequence length="901" mass="99650">MFQWFRQRESSATIYVPGLPYDLFDRDCVTEHNKLRKLHGSQPLSWSESLAVDAQKWAEYLAINDKIEHDGDTLVEKDEGENIAWFVPPQPKCQGSLKPNCFTCSEVVQNWYDESGNYNYQMGIAKKPDLPIKHFAQVVWNASMEIGVGSAISKTYGFISVARYSPKGGEGGPQAFIKNVFPKGAAPFLRESDLTSPSSTPKPTMSGGTGNTAFQNESSPLDSDQELTNQELEQKPMEDITCGIVKRRGPTGNEAIKPGEFPWQVGFRYQNQLGKSNLFCRGSLLDREWILTAAHCFVVRVNPKFKLKVLLGEFDAQNEDGREVVAEASKVIRHPLHRKNTKDYNIALVKLKTPLKDFNDYMRPICLPDQTVSFSGGEICTVTGSGLDYSLENAENTLRAVDVPILTPEECRTSVRWLTDRMLCSGYTERVLDTCKGDSGGPLACYNKGKFYLGGIVSHGVSSYDDFGKTCVLSHNGLRKLHGAQPVAWSEELAEEATKWCEKLAMQDELENDNRTMDSKNRGENIAATSDTSSKSGGPSPELCARAVDEWYSEIVNYNYETGLPKSPGLPIKHFAQIVWNSTFEIGAGTARSSAHGDIVCVRYSPRGAEGDPDTFKANVFPAEGAPPSNLPEEGTKSFGVQQTGQTGKYSGSITCGVGKRSRIVGGEQARPSELPWQVGFRYDGRYSRTNIFCGGTLIDENWVVTAAHCFENPSYDMTLKVILAEFDTKNEDGNEVIIPAKKVINHSRYNKRTKDNDITLVELSSKAPFSDNIKPICMPTSRTDFPTGTMCTVSGFGTIRSNGPQSRYLLKANVPLVDHQECKRSYRSLTENMVCAGYKEGRIDSCQGDSGGPLVCPQNGKYYLTGVVSFGIGCARPGYPGVYTKFKNYLDWIETTKNSN</sequence>
<evidence type="ECO:0000259" key="11">
    <source>
        <dbReference type="PROSITE" id="PS50240"/>
    </source>
</evidence>
<keyword evidence="7" id="KW-1015">Disulfide bond</keyword>
<dbReference type="Gene3D" id="2.40.10.10">
    <property type="entry name" value="Trypsin-like serine proteases"/>
    <property type="match status" value="3"/>
</dbReference>
<dbReference type="InterPro" id="IPR001254">
    <property type="entry name" value="Trypsin_dom"/>
</dbReference>
<feature type="compositionally biased region" description="Low complexity" evidence="10">
    <location>
        <begin position="195"/>
        <end position="206"/>
    </location>
</feature>
<dbReference type="InterPro" id="IPR034113">
    <property type="entry name" value="SCP_GAPR1-like"/>
</dbReference>
<dbReference type="FunFam" id="2.40.10.10:FF:000068">
    <property type="entry name" value="transmembrane protease serine 2"/>
    <property type="match status" value="1"/>
</dbReference>
<evidence type="ECO:0000256" key="3">
    <source>
        <dbReference type="ARBA" id="ARBA00022670"/>
    </source>
</evidence>
<dbReference type="InterPro" id="IPR009003">
    <property type="entry name" value="Peptidase_S1_PA"/>
</dbReference>
<feature type="domain" description="Peptidase S1" evidence="11">
    <location>
        <begin position="664"/>
        <end position="899"/>
    </location>
</feature>
<dbReference type="InterPro" id="IPR018114">
    <property type="entry name" value="TRYPSIN_HIS"/>
</dbReference>
<evidence type="ECO:0000256" key="2">
    <source>
        <dbReference type="ARBA" id="ARBA00022525"/>
    </source>
</evidence>
<feature type="compositionally biased region" description="Basic and acidic residues" evidence="10">
    <location>
        <begin position="511"/>
        <end position="523"/>
    </location>
</feature>
<keyword evidence="13" id="KW-1185">Reference proteome</keyword>
<dbReference type="PROSITE" id="PS50240">
    <property type="entry name" value="TRYPSIN_DOM"/>
    <property type="match status" value="2"/>
</dbReference>
<evidence type="ECO:0000256" key="4">
    <source>
        <dbReference type="ARBA" id="ARBA00022729"/>
    </source>
</evidence>
<dbReference type="Pfam" id="PF00188">
    <property type="entry name" value="CAP"/>
    <property type="match status" value="2"/>
</dbReference>
<dbReference type="Pfam" id="PF00089">
    <property type="entry name" value="Trypsin"/>
    <property type="match status" value="2"/>
</dbReference>
<evidence type="ECO:0000256" key="1">
    <source>
        <dbReference type="ARBA" id="ARBA00004613"/>
    </source>
</evidence>
<dbReference type="FunFam" id="2.40.10.10:FF:000054">
    <property type="entry name" value="Complement C1r subcomponent"/>
    <property type="match status" value="1"/>
</dbReference>
<dbReference type="SMART" id="SM00020">
    <property type="entry name" value="Tryp_SPc"/>
    <property type="match status" value="2"/>
</dbReference>
<evidence type="ECO:0000256" key="7">
    <source>
        <dbReference type="ARBA" id="ARBA00023157"/>
    </source>
</evidence>
<dbReference type="InterPro" id="IPR001314">
    <property type="entry name" value="Peptidase_S1A"/>
</dbReference>
<feature type="compositionally biased region" description="Polar residues" evidence="10">
    <location>
        <begin position="211"/>
        <end position="226"/>
    </location>
</feature>
<feature type="region of interest" description="Disordered" evidence="10">
    <location>
        <begin position="511"/>
        <end position="540"/>
    </location>
</feature>
<dbReference type="CDD" id="cd05382">
    <property type="entry name" value="CAP_GAPR1-like"/>
    <property type="match status" value="2"/>
</dbReference>
<dbReference type="PANTHER" id="PTHR24264:SF65">
    <property type="entry name" value="SRCR DOMAIN-CONTAINING PROTEIN"/>
    <property type="match status" value="1"/>
</dbReference>
<dbReference type="SMART" id="SM00198">
    <property type="entry name" value="SCP"/>
    <property type="match status" value="2"/>
</dbReference>
<evidence type="ECO:0000256" key="10">
    <source>
        <dbReference type="SAM" id="MobiDB-lite"/>
    </source>
</evidence>
<dbReference type="PANTHER" id="PTHR24264">
    <property type="entry name" value="TRYPSIN-RELATED"/>
    <property type="match status" value="1"/>
</dbReference>
<dbReference type="Gene3D" id="3.40.33.10">
    <property type="entry name" value="CAP"/>
    <property type="match status" value="2"/>
</dbReference>
<name>A0A2B4STU7_STYPI</name>
<feature type="domain" description="Peptidase S1" evidence="11">
    <location>
        <begin position="250"/>
        <end position="495"/>
    </location>
</feature>
<keyword evidence="5 9" id="KW-0378">Hydrolase</keyword>
<dbReference type="PRINTS" id="PR00722">
    <property type="entry name" value="CHYMOTRYPSIN"/>
</dbReference>
<dbReference type="EMBL" id="LSMT01000021">
    <property type="protein sequence ID" value="PFX32559.1"/>
    <property type="molecule type" value="Genomic_DNA"/>
</dbReference>
<dbReference type="PROSITE" id="PS00135">
    <property type="entry name" value="TRYPSIN_SER"/>
    <property type="match status" value="1"/>
</dbReference>
<dbReference type="InterPro" id="IPR043504">
    <property type="entry name" value="Peptidase_S1_PA_chymotrypsin"/>
</dbReference>
<dbReference type="InterPro" id="IPR033116">
    <property type="entry name" value="TRYPSIN_SER"/>
</dbReference>
<keyword evidence="3 9" id="KW-0645">Protease</keyword>
<dbReference type="GO" id="GO:0005615">
    <property type="term" value="C:extracellular space"/>
    <property type="evidence" value="ECO:0007669"/>
    <property type="project" value="TreeGrafter"/>
</dbReference>
<evidence type="ECO:0000256" key="9">
    <source>
        <dbReference type="RuleBase" id="RU363034"/>
    </source>
</evidence>
<dbReference type="InterPro" id="IPR050127">
    <property type="entry name" value="Serine_Proteases_S1"/>
</dbReference>
<dbReference type="PROSITE" id="PS00134">
    <property type="entry name" value="TRYPSIN_HIS"/>
    <property type="match status" value="1"/>
</dbReference>
<evidence type="ECO:0000256" key="6">
    <source>
        <dbReference type="ARBA" id="ARBA00022825"/>
    </source>
</evidence>
<dbReference type="Proteomes" id="UP000225706">
    <property type="component" value="Unassembled WGS sequence"/>
</dbReference>
<dbReference type="OrthoDB" id="337038at2759"/>
<keyword evidence="4" id="KW-0732">Signal</keyword>
<dbReference type="AlphaFoldDB" id="A0A2B4STU7"/>
<dbReference type="InterPro" id="IPR035940">
    <property type="entry name" value="CAP_sf"/>
</dbReference>
<dbReference type="GO" id="GO:0006508">
    <property type="term" value="P:proteolysis"/>
    <property type="evidence" value="ECO:0007669"/>
    <property type="project" value="UniProtKB-KW"/>
</dbReference>
<keyword evidence="8" id="KW-0325">Glycoprotein</keyword>
<gene>
    <name evidence="12" type="ORF">AWC38_SpisGene2563</name>
</gene>
<comment type="subcellular location">
    <subcellularLocation>
        <location evidence="1">Secreted</location>
    </subcellularLocation>
</comment>
<evidence type="ECO:0000256" key="5">
    <source>
        <dbReference type="ARBA" id="ARBA00022801"/>
    </source>
</evidence>
<evidence type="ECO:0000313" key="13">
    <source>
        <dbReference type="Proteomes" id="UP000225706"/>
    </source>
</evidence>
<evidence type="ECO:0000313" key="12">
    <source>
        <dbReference type="EMBL" id="PFX32559.1"/>
    </source>
</evidence>
<proteinExistence type="predicted"/>
<feature type="region of interest" description="Disordered" evidence="10">
    <location>
        <begin position="190"/>
        <end position="226"/>
    </location>
</feature>
<accession>A0A2B4STU7</accession>
<dbReference type="FunFam" id="2.40.10.10:FF:000003">
    <property type="entry name" value="Transmembrane serine protease 3"/>
    <property type="match status" value="1"/>
</dbReference>
<reference evidence="13" key="1">
    <citation type="journal article" date="2017" name="bioRxiv">
        <title>Comparative analysis of the genomes of Stylophora pistillata and Acropora digitifera provides evidence for extensive differences between species of corals.</title>
        <authorList>
            <person name="Voolstra C.R."/>
            <person name="Li Y."/>
            <person name="Liew Y.J."/>
            <person name="Baumgarten S."/>
            <person name="Zoccola D."/>
            <person name="Flot J.-F."/>
            <person name="Tambutte S."/>
            <person name="Allemand D."/>
            <person name="Aranda M."/>
        </authorList>
    </citation>
    <scope>NUCLEOTIDE SEQUENCE [LARGE SCALE GENOMIC DNA]</scope>
</reference>
<organism evidence="12 13">
    <name type="scientific">Stylophora pistillata</name>
    <name type="common">Smooth cauliflower coral</name>
    <dbReference type="NCBI Taxonomy" id="50429"/>
    <lineage>
        <taxon>Eukaryota</taxon>
        <taxon>Metazoa</taxon>
        <taxon>Cnidaria</taxon>
        <taxon>Anthozoa</taxon>
        <taxon>Hexacorallia</taxon>
        <taxon>Scleractinia</taxon>
        <taxon>Astrocoeniina</taxon>
        <taxon>Pocilloporidae</taxon>
        <taxon>Stylophora</taxon>
    </lineage>
</organism>